<organism evidence="2 3">
    <name type="scientific">Portunus trituberculatus</name>
    <name type="common">Swimming crab</name>
    <name type="synonym">Neptunus trituberculatus</name>
    <dbReference type="NCBI Taxonomy" id="210409"/>
    <lineage>
        <taxon>Eukaryota</taxon>
        <taxon>Metazoa</taxon>
        <taxon>Ecdysozoa</taxon>
        <taxon>Arthropoda</taxon>
        <taxon>Crustacea</taxon>
        <taxon>Multicrustacea</taxon>
        <taxon>Malacostraca</taxon>
        <taxon>Eumalacostraca</taxon>
        <taxon>Eucarida</taxon>
        <taxon>Decapoda</taxon>
        <taxon>Pleocyemata</taxon>
        <taxon>Brachyura</taxon>
        <taxon>Eubrachyura</taxon>
        <taxon>Portunoidea</taxon>
        <taxon>Portunidae</taxon>
        <taxon>Portuninae</taxon>
        <taxon>Portunus</taxon>
    </lineage>
</organism>
<evidence type="ECO:0000313" key="2">
    <source>
        <dbReference type="EMBL" id="MPC61567.1"/>
    </source>
</evidence>
<gene>
    <name evidence="2" type="ORF">E2C01_055641</name>
</gene>
<proteinExistence type="predicted"/>
<dbReference type="EMBL" id="VSRR010018659">
    <property type="protein sequence ID" value="MPC61567.1"/>
    <property type="molecule type" value="Genomic_DNA"/>
</dbReference>
<dbReference type="Proteomes" id="UP000324222">
    <property type="component" value="Unassembled WGS sequence"/>
</dbReference>
<evidence type="ECO:0000256" key="1">
    <source>
        <dbReference type="SAM" id="MobiDB-lite"/>
    </source>
</evidence>
<feature type="region of interest" description="Disordered" evidence="1">
    <location>
        <begin position="37"/>
        <end position="67"/>
    </location>
</feature>
<reference evidence="2 3" key="1">
    <citation type="submission" date="2019-05" db="EMBL/GenBank/DDBJ databases">
        <title>Another draft genome of Portunus trituberculatus and its Hox gene families provides insights of decapod evolution.</title>
        <authorList>
            <person name="Jeong J.-H."/>
            <person name="Song I."/>
            <person name="Kim S."/>
            <person name="Choi T."/>
            <person name="Kim D."/>
            <person name="Ryu S."/>
            <person name="Kim W."/>
        </authorList>
    </citation>
    <scope>NUCLEOTIDE SEQUENCE [LARGE SCALE GENOMIC DNA]</scope>
    <source>
        <tissue evidence="2">Muscle</tissue>
    </source>
</reference>
<protein>
    <submittedName>
        <fullName evidence="2">Uncharacterized protein</fullName>
    </submittedName>
</protein>
<dbReference type="AlphaFoldDB" id="A0A5B7GWH4"/>
<accession>A0A5B7GWH4</accession>
<name>A0A5B7GWH4_PORTR</name>
<keyword evidence="3" id="KW-1185">Reference proteome</keyword>
<evidence type="ECO:0000313" key="3">
    <source>
        <dbReference type="Proteomes" id="UP000324222"/>
    </source>
</evidence>
<feature type="compositionally biased region" description="Polar residues" evidence="1">
    <location>
        <begin position="44"/>
        <end position="67"/>
    </location>
</feature>
<sequence length="227" mass="25705">MQPVTWVNNNHSSAPQPPTVQYINHTCNTHSLESYSLREKSEETIQTDSQQTPSQSRTAHDASLTSHTTFSRHSDSFHHHWSRQHSLGPFWHNATHWNRAHSHCNVRNHHKTSKAVALASAITAWVSKWRVEDLRGAGTRALQGRLYTALPGHSPLTHLTFRSSITSRTNLGHFLAINSMESSKTRYPLRAFPPVFLELWLTQLLTQGTHAHLTVAGMALYLNVDEL</sequence>
<comment type="caution">
    <text evidence="2">The sequence shown here is derived from an EMBL/GenBank/DDBJ whole genome shotgun (WGS) entry which is preliminary data.</text>
</comment>